<dbReference type="Pfam" id="PF14129">
    <property type="entry name" value="DUF4296"/>
    <property type="match status" value="1"/>
</dbReference>
<keyword evidence="3" id="KW-1185">Reference proteome</keyword>
<organism evidence="2 3">
    <name type="scientific">Algoriphagus aquaeductus</name>
    <dbReference type="NCBI Taxonomy" id="475299"/>
    <lineage>
        <taxon>Bacteria</taxon>
        <taxon>Pseudomonadati</taxon>
        <taxon>Bacteroidota</taxon>
        <taxon>Cytophagia</taxon>
        <taxon>Cytophagales</taxon>
        <taxon>Cyclobacteriaceae</taxon>
        <taxon>Algoriphagus</taxon>
    </lineage>
</organism>
<dbReference type="Proteomes" id="UP000248917">
    <property type="component" value="Unassembled WGS sequence"/>
</dbReference>
<name>A0A326RQV3_9BACT</name>
<proteinExistence type="predicted"/>
<evidence type="ECO:0000313" key="3">
    <source>
        <dbReference type="Proteomes" id="UP000248917"/>
    </source>
</evidence>
<evidence type="ECO:0000259" key="1">
    <source>
        <dbReference type="Pfam" id="PF14129"/>
    </source>
</evidence>
<evidence type="ECO:0000313" key="2">
    <source>
        <dbReference type="EMBL" id="PZV79786.1"/>
    </source>
</evidence>
<feature type="domain" description="DUF4296" evidence="1">
    <location>
        <begin position="23"/>
        <end position="107"/>
    </location>
</feature>
<protein>
    <submittedName>
        <fullName evidence="2">Uncharacterized protein DUF4296</fullName>
    </submittedName>
</protein>
<dbReference type="PROSITE" id="PS51257">
    <property type="entry name" value="PROKAR_LIPOPROTEIN"/>
    <property type="match status" value="1"/>
</dbReference>
<dbReference type="RefSeq" id="WP_111394061.1">
    <property type="nucleotide sequence ID" value="NZ_JBJINY010000084.1"/>
</dbReference>
<sequence length="116" mass="13263">MKRILILVLVVQFFASCTSESIPNGILSEGDMVKILVDIQLTEGMVSAMPIPYDSSQALYSLMEKEVFIKHEVTDSVFTKSMLYYLEDAKKMDRIYARVIDSLMVRETNPGIEERF</sequence>
<dbReference type="OrthoDB" id="981921at2"/>
<dbReference type="AlphaFoldDB" id="A0A326RQV3"/>
<accession>A0A326RQV3</accession>
<dbReference type="EMBL" id="QKTX01000013">
    <property type="protein sequence ID" value="PZV79786.1"/>
    <property type="molecule type" value="Genomic_DNA"/>
</dbReference>
<reference evidence="2 3" key="1">
    <citation type="submission" date="2018-06" db="EMBL/GenBank/DDBJ databases">
        <title>Genomic Encyclopedia of Archaeal and Bacterial Type Strains, Phase II (KMG-II): from individual species to whole genera.</title>
        <authorList>
            <person name="Goeker M."/>
        </authorList>
    </citation>
    <scope>NUCLEOTIDE SEQUENCE [LARGE SCALE GENOMIC DNA]</scope>
    <source>
        <strain evidence="2 3">T4</strain>
    </source>
</reference>
<dbReference type="InterPro" id="IPR025381">
    <property type="entry name" value="DUF4296"/>
</dbReference>
<comment type="caution">
    <text evidence="2">The sequence shown here is derived from an EMBL/GenBank/DDBJ whole genome shotgun (WGS) entry which is preliminary data.</text>
</comment>
<gene>
    <name evidence="2" type="ORF">CLV31_113102</name>
</gene>